<proteinExistence type="predicted"/>
<accession>A0A839QNE0</accession>
<evidence type="ECO:0000313" key="4">
    <source>
        <dbReference type="Proteomes" id="UP000523000"/>
    </source>
</evidence>
<dbReference type="Pfam" id="PF13556">
    <property type="entry name" value="HTH_30"/>
    <property type="match status" value="1"/>
</dbReference>
<comment type="caution">
    <text evidence="3">The sequence shown here is derived from an EMBL/GenBank/DDBJ whole genome shotgun (WGS) entry which is preliminary data.</text>
</comment>
<evidence type="ECO:0000259" key="2">
    <source>
        <dbReference type="Pfam" id="PF13556"/>
    </source>
</evidence>
<protein>
    <submittedName>
        <fullName evidence="3">Purine catabolism regulator</fullName>
    </submittedName>
</protein>
<dbReference type="InterPro" id="IPR025736">
    <property type="entry name" value="PucR_C-HTH_dom"/>
</dbReference>
<dbReference type="PANTHER" id="PTHR33744:SF1">
    <property type="entry name" value="DNA-BINDING TRANSCRIPTIONAL ACTIVATOR ADER"/>
    <property type="match status" value="1"/>
</dbReference>
<reference evidence="3 4" key="1">
    <citation type="submission" date="2020-08" db="EMBL/GenBank/DDBJ databases">
        <title>Sequencing the genomes of 1000 actinobacteria strains.</title>
        <authorList>
            <person name="Klenk H.-P."/>
        </authorList>
    </citation>
    <scope>NUCLEOTIDE SEQUENCE [LARGE SCALE GENOMIC DNA]</scope>
    <source>
        <strain evidence="3 4">DSM 22826</strain>
    </source>
</reference>
<feature type="domain" description="PucR C-terminal helix-turn-helix" evidence="2">
    <location>
        <begin position="364"/>
        <end position="422"/>
    </location>
</feature>
<gene>
    <name evidence="3" type="ORF">E9229_000923</name>
</gene>
<keyword evidence="4" id="KW-1185">Reference proteome</keyword>
<evidence type="ECO:0000313" key="3">
    <source>
        <dbReference type="EMBL" id="MBB2994732.1"/>
    </source>
</evidence>
<evidence type="ECO:0000259" key="1">
    <source>
        <dbReference type="Pfam" id="PF07905"/>
    </source>
</evidence>
<dbReference type="Gene3D" id="1.10.10.2840">
    <property type="entry name" value="PucR C-terminal helix-turn-helix domain"/>
    <property type="match status" value="1"/>
</dbReference>
<dbReference type="InterPro" id="IPR012914">
    <property type="entry name" value="PucR_dom"/>
</dbReference>
<name>A0A839QNE0_9MICC</name>
<dbReference type="Proteomes" id="UP000523000">
    <property type="component" value="Unassembled WGS sequence"/>
</dbReference>
<dbReference type="AlphaFoldDB" id="A0A839QNE0"/>
<dbReference type="EMBL" id="JACHVS010000001">
    <property type="protein sequence ID" value="MBB2994732.1"/>
    <property type="molecule type" value="Genomic_DNA"/>
</dbReference>
<organism evidence="3 4">
    <name type="scientific">Paeniglutamicibacter cryotolerans</name>
    <dbReference type="NCBI Taxonomy" id="670079"/>
    <lineage>
        <taxon>Bacteria</taxon>
        <taxon>Bacillati</taxon>
        <taxon>Actinomycetota</taxon>
        <taxon>Actinomycetes</taxon>
        <taxon>Micrococcales</taxon>
        <taxon>Micrococcaceae</taxon>
        <taxon>Paeniglutamicibacter</taxon>
    </lineage>
</organism>
<dbReference type="PANTHER" id="PTHR33744">
    <property type="entry name" value="CARBOHYDRATE DIACID REGULATOR"/>
    <property type="match status" value="1"/>
</dbReference>
<feature type="domain" description="Purine catabolism PurC-like" evidence="1">
    <location>
        <begin position="1"/>
        <end position="71"/>
    </location>
</feature>
<sequence length="429" mass="46252">MTTGAGMPSGAAQANWLNRIIDAGVSGLIIAPHPGAPPVHEAMLQLADELQFPLLSASFELEFVSLARIVIKNSLDLEHLRLEKAKRLFDAYGEALARGADRIQRLEAVARALGWRMQLIDDVTGQVLVSSHQGMKGDAGDSDSSIIPVPGRMRTSLCLRTESTSPPDARLAHYAAGITALDLEQHAKSLDQRRTEGEQILCSLLKGAVELSAVTSFMGKLHDSKDLVFLRICVGLGGEYDGDTIHFASAIQNAGMLLAMDDEALLILMYNDIPRISKLAGLLGQGTQVGISLPLSGVNGVPEARRQAMLSLRDAQDSGAEQCTYGEGNEADDFFPRSVSGSRALVEKFLGPITAHDQANNGDLYRSLELFLGCDRSFLQASKALNIHRQTLVYRLNSIEKLTGLHPSSTEGTSKFWLAMQAGHRAGIL</sequence>
<dbReference type="InterPro" id="IPR042070">
    <property type="entry name" value="PucR_C-HTH_sf"/>
</dbReference>
<dbReference type="Pfam" id="PF07905">
    <property type="entry name" value="PucR"/>
    <property type="match status" value="1"/>
</dbReference>
<dbReference type="InterPro" id="IPR051448">
    <property type="entry name" value="CdaR-like_regulators"/>
</dbReference>